<protein>
    <recommendedName>
        <fullName evidence="1">RNase H type-1 domain-containing protein</fullName>
    </recommendedName>
</protein>
<evidence type="ECO:0000259" key="1">
    <source>
        <dbReference type="Pfam" id="PF13456"/>
    </source>
</evidence>
<reference evidence="2" key="1">
    <citation type="submission" date="2015-06" db="UniProtKB">
        <authorList>
            <consortium name="EnsemblPlants"/>
        </authorList>
    </citation>
    <scope>IDENTIFICATION</scope>
</reference>
<dbReference type="InterPro" id="IPR036397">
    <property type="entry name" value="RNaseH_sf"/>
</dbReference>
<dbReference type="InterPro" id="IPR052929">
    <property type="entry name" value="RNase_H-like_EbsB-rel"/>
</dbReference>
<feature type="domain" description="RNase H type-1" evidence="1">
    <location>
        <begin position="140"/>
        <end position="247"/>
    </location>
</feature>
<dbReference type="EnsemblPlants" id="ORGLA02G0181100.1">
    <property type="protein sequence ID" value="ORGLA02G0181100.1"/>
    <property type="gene ID" value="ORGLA02G0181100"/>
</dbReference>
<sequence>MSTTCICKVCGAAEDTWDHALLHCTMSKCVWALMDNDLAELIATTNIKDPKDWLFYMLDVLKPGDRTKLLVSCWAIWRARRRVLHDEFYESPLTRMHFIKSYLADMDLIIIPLCLQDKKHLTYPKVPVWMPPPEDYVKINVDAAISRWGNKGAVGAVCHTVSGEFVAASAMVWEGLSDSATLEALGCNEGLAIAMGCNMSEVCIASDCLEVIRSISKKPRCQYLAVLNDIEARRKHFAKVEFRHENRAWFSNPPCNINRNVNVDSNK</sequence>
<dbReference type="STRING" id="4538.I1P1F5"/>
<dbReference type="Proteomes" id="UP000007306">
    <property type="component" value="Chromosome 2"/>
</dbReference>
<reference evidence="2 3" key="2">
    <citation type="submission" date="2018-04" db="EMBL/GenBank/DDBJ databases">
        <title>OglaRS2 (Oryza glaberrima Reference Sequence Version 2).</title>
        <authorList>
            <person name="Zhang J."/>
            <person name="Kudrna D."/>
            <person name="Lee S."/>
            <person name="Talag J."/>
            <person name="Rajasekar S."/>
            <person name="Wing R.A."/>
        </authorList>
    </citation>
    <scope>NUCLEOTIDE SEQUENCE [LARGE SCALE GENOMIC DNA]</scope>
    <source>
        <strain evidence="2 3">cv. IRGC 96717</strain>
    </source>
</reference>
<accession>I1P1F5</accession>
<dbReference type="OMA" id="CNRISHE"/>
<dbReference type="eggNOG" id="KOG1075">
    <property type="taxonomic scope" value="Eukaryota"/>
</dbReference>
<dbReference type="Gramene" id="ORGLA02G0181100.1">
    <property type="protein sequence ID" value="ORGLA02G0181100.1"/>
    <property type="gene ID" value="ORGLA02G0181100"/>
</dbReference>
<dbReference type="SUPFAM" id="SSF53098">
    <property type="entry name" value="Ribonuclease H-like"/>
    <property type="match status" value="1"/>
</dbReference>
<dbReference type="InterPro" id="IPR012337">
    <property type="entry name" value="RNaseH-like_sf"/>
</dbReference>
<dbReference type="HOGENOM" id="CLU_000680_14_5_1"/>
<dbReference type="Gene3D" id="3.30.420.10">
    <property type="entry name" value="Ribonuclease H-like superfamily/Ribonuclease H"/>
    <property type="match status" value="1"/>
</dbReference>
<evidence type="ECO:0000313" key="3">
    <source>
        <dbReference type="Proteomes" id="UP000007306"/>
    </source>
</evidence>
<evidence type="ECO:0000313" key="2">
    <source>
        <dbReference type="EnsemblPlants" id="ORGLA02G0181100.1"/>
    </source>
</evidence>
<proteinExistence type="predicted"/>
<name>I1P1F5_ORYGL</name>
<dbReference type="PANTHER" id="PTHR47074:SF73">
    <property type="entry name" value="OS04G0448401 PROTEIN"/>
    <property type="match status" value="1"/>
</dbReference>
<dbReference type="PANTHER" id="PTHR47074">
    <property type="entry name" value="BNAC02G40300D PROTEIN"/>
    <property type="match status" value="1"/>
</dbReference>
<keyword evidence="3" id="KW-1185">Reference proteome</keyword>
<dbReference type="CDD" id="cd06222">
    <property type="entry name" value="RNase_H_like"/>
    <property type="match status" value="1"/>
</dbReference>
<dbReference type="InterPro" id="IPR002156">
    <property type="entry name" value="RNaseH_domain"/>
</dbReference>
<organism evidence="2 3">
    <name type="scientific">Oryza glaberrima</name>
    <name type="common">African rice</name>
    <dbReference type="NCBI Taxonomy" id="4538"/>
    <lineage>
        <taxon>Eukaryota</taxon>
        <taxon>Viridiplantae</taxon>
        <taxon>Streptophyta</taxon>
        <taxon>Embryophyta</taxon>
        <taxon>Tracheophyta</taxon>
        <taxon>Spermatophyta</taxon>
        <taxon>Magnoliopsida</taxon>
        <taxon>Liliopsida</taxon>
        <taxon>Poales</taxon>
        <taxon>Poaceae</taxon>
        <taxon>BOP clade</taxon>
        <taxon>Oryzoideae</taxon>
        <taxon>Oryzeae</taxon>
        <taxon>Oryzinae</taxon>
        <taxon>Oryza</taxon>
    </lineage>
</organism>
<dbReference type="GO" id="GO:0004523">
    <property type="term" value="F:RNA-DNA hybrid ribonuclease activity"/>
    <property type="evidence" value="ECO:0007669"/>
    <property type="project" value="InterPro"/>
</dbReference>
<dbReference type="Pfam" id="PF13456">
    <property type="entry name" value="RVT_3"/>
    <property type="match status" value="1"/>
</dbReference>
<dbReference type="InterPro" id="IPR044730">
    <property type="entry name" value="RNase_H-like_dom_plant"/>
</dbReference>
<dbReference type="GO" id="GO:0003676">
    <property type="term" value="F:nucleic acid binding"/>
    <property type="evidence" value="ECO:0007669"/>
    <property type="project" value="InterPro"/>
</dbReference>
<dbReference type="AlphaFoldDB" id="I1P1F5"/>